<dbReference type="Proteomes" id="UP000475249">
    <property type="component" value="Unassembled WGS sequence"/>
</dbReference>
<sequence length="67" mass="6951">MNQPKRNSATTQGLLISSFGMLATMAGLVILSMDGHKSIYLSLCIIGAVLATIGLIVIAKGFGKKEG</sequence>
<organism evidence="2 3">
    <name type="scientific">Poritiphilus flavus</name>
    <dbReference type="NCBI Taxonomy" id="2697053"/>
    <lineage>
        <taxon>Bacteria</taxon>
        <taxon>Pseudomonadati</taxon>
        <taxon>Bacteroidota</taxon>
        <taxon>Flavobacteriia</taxon>
        <taxon>Flavobacteriales</taxon>
        <taxon>Flavobacteriaceae</taxon>
        <taxon>Poritiphilus</taxon>
    </lineage>
</organism>
<proteinExistence type="predicted"/>
<keyword evidence="1" id="KW-1133">Transmembrane helix</keyword>
<feature type="transmembrane region" description="Helical" evidence="1">
    <location>
        <begin position="12"/>
        <end position="33"/>
    </location>
</feature>
<feature type="transmembrane region" description="Helical" evidence="1">
    <location>
        <begin position="39"/>
        <end position="59"/>
    </location>
</feature>
<evidence type="ECO:0000313" key="2">
    <source>
        <dbReference type="EMBL" id="NAS11324.1"/>
    </source>
</evidence>
<evidence type="ECO:0000256" key="1">
    <source>
        <dbReference type="SAM" id="Phobius"/>
    </source>
</evidence>
<reference evidence="2 3" key="1">
    <citation type="submission" date="2020-01" db="EMBL/GenBank/DDBJ databases">
        <title>Bacteria diversity of Porities sp.</title>
        <authorList>
            <person name="Wang G."/>
        </authorList>
    </citation>
    <scope>NUCLEOTIDE SEQUENCE [LARGE SCALE GENOMIC DNA]</scope>
    <source>
        <strain evidence="2 3">R33</strain>
    </source>
</reference>
<dbReference type="AlphaFoldDB" id="A0A6L9E9K8"/>
<dbReference type="EMBL" id="WXYO01000002">
    <property type="protein sequence ID" value="NAS11324.1"/>
    <property type="molecule type" value="Genomic_DNA"/>
</dbReference>
<evidence type="ECO:0000313" key="3">
    <source>
        <dbReference type="Proteomes" id="UP000475249"/>
    </source>
</evidence>
<dbReference type="RefSeq" id="WP_161434360.1">
    <property type="nucleotide sequence ID" value="NZ_WXYO01000002.1"/>
</dbReference>
<accession>A0A6L9E9K8</accession>
<keyword evidence="1" id="KW-0812">Transmembrane</keyword>
<protein>
    <submittedName>
        <fullName evidence="2">Uncharacterized protein</fullName>
    </submittedName>
</protein>
<keyword evidence="3" id="KW-1185">Reference proteome</keyword>
<keyword evidence="1" id="KW-0472">Membrane</keyword>
<gene>
    <name evidence="2" type="ORF">GTQ38_04885</name>
</gene>
<name>A0A6L9E9K8_9FLAO</name>
<comment type="caution">
    <text evidence="2">The sequence shown here is derived from an EMBL/GenBank/DDBJ whole genome shotgun (WGS) entry which is preliminary data.</text>
</comment>